<dbReference type="PROSITE" id="PS00108">
    <property type="entry name" value="PROTEIN_KINASE_ST"/>
    <property type="match status" value="1"/>
</dbReference>
<dbReference type="Proteomes" id="UP001304243">
    <property type="component" value="Unassembled WGS sequence"/>
</dbReference>
<dbReference type="Pfam" id="PF00069">
    <property type="entry name" value="Pkinase"/>
    <property type="match status" value="1"/>
</dbReference>
<dbReference type="SUPFAM" id="SSF56112">
    <property type="entry name" value="Protein kinase-like (PK-like)"/>
    <property type="match status" value="1"/>
</dbReference>
<dbReference type="GeneID" id="89950431"/>
<dbReference type="InterPro" id="IPR015661">
    <property type="entry name" value="Bub1/Mad3"/>
</dbReference>
<gene>
    <name evidence="8" type="ORF">ATC70_006745</name>
</gene>
<sequence length="630" mass="73217">MILSRSMSCRTNLNLADDPLTHHEHYLANMIQAEKQTSIVLSCLLRILLLYKHDARYKNSPRYLRLWITYIFYLRTPLIYPTLFGLIDNRIGDKVALLYEAIAYQQLKEGRYRDVEATLKLGIRRRAFPLGKLNRILQEYKSTGSLHFDVSQYTLDSYQISTQIDQHEEHAANVLNVNQPLRCHLNWINLKLQHATRANVLRRCSKHHSSYEELRAKTYYNGLIYNAINMGQCIKKGGNNTVRGFTFQLQKETPAALFPHYSSKVIPVQEKETNDHQQVVQLPHNPGFIAHQLMLSGVLDRETYHFLDTSSAQDDILVKLKTWFHGKASSKLVQKKPIMLDKDSFHVVRQLGQGGLADVYLVQHTETSAYYGLKVQQPAHPWEYYILCQIHSRKSTDINVLDVYDFYHYSDASFLLMQLIRNGTLLDALNLYRLSKCCMPESIVVIIITHLLEELIKLHHIQIAHNDLKLDNIMLVFSSVERNIAEFPRLMMIDFGHSINVSALPPHSLCKANWPPACPRSDFPKLNQPYPPFHADYWQLAAMVHLLLYGTPMLTSKTSREQYTILQPIRRYWQKDVWTDFFQTLLNPTLSSEHVKLQDLLGRFQQASRNVPRHEINSFTSMLQDKVFTK</sequence>
<dbReference type="PANTHER" id="PTHR14030">
    <property type="entry name" value="MITOTIC CHECKPOINT SERINE/THREONINE-PROTEIN KINASE BUB1"/>
    <property type="match status" value="1"/>
</dbReference>
<feature type="domain" description="BUB1 N-terminal" evidence="7">
    <location>
        <begin position="7"/>
        <end position="160"/>
    </location>
</feature>
<dbReference type="PROSITE" id="PS51489">
    <property type="entry name" value="BUB1_N"/>
    <property type="match status" value="1"/>
</dbReference>
<evidence type="ECO:0000256" key="3">
    <source>
        <dbReference type="ARBA" id="ARBA00022838"/>
    </source>
</evidence>
<keyword evidence="5" id="KW-1133">Transmembrane helix</keyword>
<dbReference type="Pfam" id="PF08311">
    <property type="entry name" value="Mad3_BUB1_I"/>
    <property type="match status" value="1"/>
</dbReference>
<protein>
    <recommendedName>
        <fullName evidence="10">Protein kinase domain-containing protein</fullName>
    </recommendedName>
</protein>
<evidence type="ECO:0000256" key="2">
    <source>
        <dbReference type="ARBA" id="ARBA00022454"/>
    </source>
</evidence>
<dbReference type="EMBL" id="JASEJX010000009">
    <property type="protein sequence ID" value="KAK4520864.1"/>
    <property type="molecule type" value="Genomic_DNA"/>
</dbReference>
<dbReference type="SMART" id="SM00777">
    <property type="entry name" value="Mad3_BUB1_I"/>
    <property type="match status" value="1"/>
</dbReference>
<proteinExistence type="predicted"/>
<evidence type="ECO:0008006" key="10">
    <source>
        <dbReference type="Google" id="ProtNLM"/>
    </source>
</evidence>
<evidence type="ECO:0000259" key="7">
    <source>
        <dbReference type="PROSITE" id="PS51489"/>
    </source>
</evidence>
<evidence type="ECO:0000259" key="6">
    <source>
        <dbReference type="PROSITE" id="PS50011"/>
    </source>
</evidence>
<evidence type="ECO:0000313" key="9">
    <source>
        <dbReference type="Proteomes" id="UP001304243"/>
    </source>
</evidence>
<dbReference type="GO" id="GO:0032991">
    <property type="term" value="C:protein-containing complex"/>
    <property type="evidence" value="ECO:0007669"/>
    <property type="project" value="UniProtKB-ARBA"/>
</dbReference>
<feature type="transmembrane region" description="Helical" evidence="5">
    <location>
        <begin position="66"/>
        <end position="87"/>
    </location>
</feature>
<keyword evidence="5" id="KW-0812">Transmembrane</keyword>
<keyword evidence="9" id="KW-1185">Reference proteome</keyword>
<dbReference type="AlphaFoldDB" id="A0AAN7HQA8"/>
<dbReference type="GO" id="GO:0007094">
    <property type="term" value="P:mitotic spindle assembly checkpoint signaling"/>
    <property type="evidence" value="ECO:0007669"/>
    <property type="project" value="InterPro"/>
</dbReference>
<keyword evidence="4" id="KW-0137">Centromere</keyword>
<dbReference type="GO" id="GO:0051754">
    <property type="term" value="P:meiotic sister chromatid cohesion, centromeric"/>
    <property type="evidence" value="ECO:0007669"/>
    <property type="project" value="TreeGrafter"/>
</dbReference>
<evidence type="ECO:0000256" key="5">
    <source>
        <dbReference type="SAM" id="Phobius"/>
    </source>
</evidence>
<feature type="domain" description="Protein kinase" evidence="6">
    <location>
        <begin position="345"/>
        <end position="630"/>
    </location>
</feature>
<dbReference type="GO" id="GO:0005524">
    <property type="term" value="F:ATP binding"/>
    <property type="evidence" value="ECO:0007669"/>
    <property type="project" value="InterPro"/>
</dbReference>
<name>A0AAN7HQA8_9FUNG</name>
<keyword evidence="5" id="KW-0472">Membrane</keyword>
<dbReference type="PROSITE" id="PS50011">
    <property type="entry name" value="PROTEIN_KINASE_DOM"/>
    <property type="match status" value="1"/>
</dbReference>
<evidence type="ECO:0000256" key="4">
    <source>
        <dbReference type="ARBA" id="ARBA00023328"/>
    </source>
</evidence>
<evidence type="ECO:0000313" key="8">
    <source>
        <dbReference type="EMBL" id="KAK4520864.1"/>
    </source>
</evidence>
<evidence type="ECO:0000256" key="1">
    <source>
        <dbReference type="ARBA" id="ARBA00004629"/>
    </source>
</evidence>
<accession>A0AAN7HQA8</accession>
<dbReference type="RefSeq" id="XP_064687530.1">
    <property type="nucleotide sequence ID" value="XM_064826016.1"/>
</dbReference>
<keyword evidence="2" id="KW-0158">Chromosome</keyword>
<dbReference type="InterPro" id="IPR011009">
    <property type="entry name" value="Kinase-like_dom_sf"/>
</dbReference>
<keyword evidence="3" id="KW-0995">Kinetochore</keyword>
<dbReference type="InterPro" id="IPR013212">
    <property type="entry name" value="Mad3/Bub1_I"/>
</dbReference>
<dbReference type="SMART" id="SM00220">
    <property type="entry name" value="S_TKc"/>
    <property type="match status" value="1"/>
</dbReference>
<dbReference type="InterPro" id="IPR000719">
    <property type="entry name" value="Prot_kinase_dom"/>
</dbReference>
<comment type="subcellular location">
    <subcellularLocation>
        <location evidence="1">Chromosome</location>
        <location evidence="1">Centromere</location>
        <location evidence="1">Kinetochore</location>
    </subcellularLocation>
</comment>
<dbReference type="Gene3D" id="1.10.510.10">
    <property type="entry name" value="Transferase(Phosphotransferase) domain 1"/>
    <property type="match status" value="1"/>
</dbReference>
<dbReference type="GO" id="GO:0000776">
    <property type="term" value="C:kinetochore"/>
    <property type="evidence" value="ECO:0007669"/>
    <property type="project" value="UniProtKB-KW"/>
</dbReference>
<organism evidence="8 9">
    <name type="scientific">Mucor velutinosus</name>
    <dbReference type="NCBI Taxonomy" id="708070"/>
    <lineage>
        <taxon>Eukaryota</taxon>
        <taxon>Fungi</taxon>
        <taxon>Fungi incertae sedis</taxon>
        <taxon>Mucoromycota</taxon>
        <taxon>Mucoromycotina</taxon>
        <taxon>Mucoromycetes</taxon>
        <taxon>Mucorales</taxon>
        <taxon>Mucorineae</taxon>
        <taxon>Mucoraceae</taxon>
        <taxon>Mucor</taxon>
    </lineage>
</organism>
<dbReference type="InterPro" id="IPR008271">
    <property type="entry name" value="Ser/Thr_kinase_AS"/>
</dbReference>
<dbReference type="Gene3D" id="1.25.40.430">
    <property type="match status" value="1"/>
</dbReference>
<reference evidence="8 9" key="1">
    <citation type="submission" date="2022-11" db="EMBL/GenBank/DDBJ databases">
        <title>Mucor velutinosus strain NIH1002 WGS.</title>
        <authorList>
            <person name="Subramanian P."/>
            <person name="Mullikin J.C."/>
            <person name="Segre J.A."/>
            <person name="Zelazny A.M."/>
        </authorList>
    </citation>
    <scope>NUCLEOTIDE SEQUENCE [LARGE SCALE GENOMIC DNA]</scope>
    <source>
        <strain evidence="8 9">NIH1002</strain>
    </source>
</reference>
<dbReference type="GO" id="GO:0004672">
    <property type="term" value="F:protein kinase activity"/>
    <property type="evidence" value="ECO:0007669"/>
    <property type="project" value="InterPro"/>
</dbReference>
<comment type="caution">
    <text evidence="8">The sequence shown here is derived from an EMBL/GenBank/DDBJ whole genome shotgun (WGS) entry which is preliminary data.</text>
</comment>